<dbReference type="PANTHER" id="PTHR31879:SF2">
    <property type="entry name" value="DET1- AND DDB1-ASSOCIATED PROTEIN 1"/>
    <property type="match status" value="1"/>
</dbReference>
<evidence type="ECO:0000313" key="3">
    <source>
        <dbReference type="EMBL" id="KAG6686244.1"/>
    </source>
</evidence>
<organism evidence="3 4">
    <name type="scientific">Carya illinoinensis</name>
    <name type="common">Pecan</name>
    <dbReference type="NCBI Taxonomy" id="32201"/>
    <lineage>
        <taxon>Eukaryota</taxon>
        <taxon>Viridiplantae</taxon>
        <taxon>Streptophyta</taxon>
        <taxon>Embryophyta</taxon>
        <taxon>Tracheophyta</taxon>
        <taxon>Spermatophyta</taxon>
        <taxon>Magnoliopsida</taxon>
        <taxon>eudicotyledons</taxon>
        <taxon>Gunneridae</taxon>
        <taxon>Pentapetalae</taxon>
        <taxon>rosids</taxon>
        <taxon>fabids</taxon>
        <taxon>Fagales</taxon>
        <taxon>Juglandaceae</taxon>
        <taxon>Carya</taxon>
    </lineage>
</organism>
<evidence type="ECO:0000259" key="2">
    <source>
        <dbReference type="PROSITE" id="PS50800"/>
    </source>
</evidence>
<dbReference type="InterPro" id="IPR003034">
    <property type="entry name" value="SAP_dom"/>
</dbReference>
<feature type="region of interest" description="Disordered" evidence="1">
    <location>
        <begin position="110"/>
        <end position="159"/>
    </location>
</feature>
<dbReference type="InterPro" id="IPR033575">
    <property type="entry name" value="DDA1-like"/>
</dbReference>
<feature type="compositionally biased region" description="Basic and acidic residues" evidence="1">
    <location>
        <begin position="121"/>
        <end position="132"/>
    </location>
</feature>
<feature type="compositionally biased region" description="Polar residues" evidence="1">
    <location>
        <begin position="138"/>
        <end position="159"/>
    </location>
</feature>
<feature type="domain" description="SAP" evidence="2">
    <location>
        <begin position="168"/>
        <end position="202"/>
    </location>
</feature>
<dbReference type="EMBL" id="CM031835">
    <property type="protein sequence ID" value="KAG6686244.1"/>
    <property type="molecule type" value="Genomic_DNA"/>
</dbReference>
<dbReference type="SMART" id="SM00513">
    <property type="entry name" value="SAP"/>
    <property type="match status" value="1"/>
</dbReference>
<name>A0A922IYK0_CARIL</name>
<dbReference type="GO" id="GO:0080008">
    <property type="term" value="C:Cul4-RING E3 ubiquitin ligase complex"/>
    <property type="evidence" value="ECO:0007669"/>
    <property type="project" value="TreeGrafter"/>
</dbReference>
<gene>
    <name evidence="3" type="ORF">I3842_11G008300</name>
</gene>
<dbReference type="GO" id="GO:0032436">
    <property type="term" value="P:positive regulation of proteasomal ubiquitin-dependent protein catabolic process"/>
    <property type="evidence" value="ECO:0007669"/>
    <property type="project" value="TreeGrafter"/>
</dbReference>
<evidence type="ECO:0000256" key="1">
    <source>
        <dbReference type="SAM" id="MobiDB-lite"/>
    </source>
</evidence>
<dbReference type="PROSITE" id="PS50800">
    <property type="entry name" value="SAP"/>
    <property type="match status" value="1"/>
</dbReference>
<dbReference type="AlphaFoldDB" id="A0A922IYK0"/>
<accession>A0A922IYK0</accession>
<dbReference type="Proteomes" id="UP000811246">
    <property type="component" value="Chromosome 11"/>
</dbReference>
<evidence type="ECO:0000313" key="4">
    <source>
        <dbReference type="Proteomes" id="UP000811246"/>
    </source>
</evidence>
<dbReference type="PANTHER" id="PTHR31879">
    <property type="entry name" value="DET1- AND DDB1-ASSOCIATED PROTEIN 1"/>
    <property type="match status" value="1"/>
</dbReference>
<sequence>MEGSSSSQPSDSNHPTASGASKFLADLPSLGFFSSTVVSSNPGGMRVYICDHETSPPGKCINLEILLEFPYLLFKGLNISVEEDQQIKTNQQNILIRSLMLRRQKSDSISKDVKGLTATEGSRKRVAERTPDARTSAKRANSQISTRQEGSNSHASSRDFQSFTVERLQSFTVEKLRALLKARGLSPKGKKDELITRLKGTTG</sequence>
<proteinExistence type="predicted"/>
<comment type="caution">
    <text evidence="3">The sequence shown here is derived from an EMBL/GenBank/DDBJ whole genome shotgun (WGS) entry which is preliminary data.</text>
</comment>
<protein>
    <recommendedName>
        <fullName evidence="2">SAP domain-containing protein</fullName>
    </recommendedName>
</protein>
<reference evidence="3" key="1">
    <citation type="submission" date="2021-01" db="EMBL/GenBank/DDBJ databases">
        <authorList>
            <person name="Lovell J.T."/>
            <person name="Bentley N."/>
            <person name="Bhattarai G."/>
            <person name="Jenkins J.W."/>
            <person name="Sreedasyam A."/>
            <person name="Alarcon Y."/>
            <person name="Bock C."/>
            <person name="Boston L."/>
            <person name="Carlson J."/>
            <person name="Cervantes K."/>
            <person name="Clermont K."/>
            <person name="Krom N."/>
            <person name="Kubenka K."/>
            <person name="Mamidi S."/>
            <person name="Mattison C."/>
            <person name="Monteros M."/>
            <person name="Pisani C."/>
            <person name="Plott C."/>
            <person name="Rajasekar S."/>
            <person name="Rhein H.S."/>
            <person name="Rohla C."/>
            <person name="Song M."/>
            <person name="Hilaire R.S."/>
            <person name="Shu S."/>
            <person name="Wells L."/>
            <person name="Wang X."/>
            <person name="Webber J."/>
            <person name="Heerema R.J."/>
            <person name="Klein P."/>
            <person name="Conner P."/>
            <person name="Grauke L."/>
            <person name="Grimwood J."/>
            <person name="Schmutz J."/>
            <person name="Randall J.J."/>
        </authorList>
    </citation>
    <scope>NUCLEOTIDE SEQUENCE</scope>
    <source>
        <tissue evidence="3">Leaf</tissue>
    </source>
</reference>
<dbReference type="Pfam" id="PF02037">
    <property type="entry name" value="SAP"/>
    <property type="match status" value="1"/>
</dbReference>